<comment type="similarity">
    <text evidence="1">Belongs to the D-isomer specific 2-hydroxyacid dehydrogenase family.</text>
</comment>
<proteinExistence type="inferred from homology"/>
<dbReference type="SUPFAM" id="SSF51735">
    <property type="entry name" value="NAD(P)-binding Rossmann-fold domains"/>
    <property type="match status" value="1"/>
</dbReference>
<sequence>MAAFLTCVSGYESYDVELLLWREFSLEIFLYDVNQVFYEPNFVKQMSNVLLLATETNPVVKAVESVFESDPLFQRLNPEHCDQVKISDSDILIIGEHFIVESPIFNQIRPAFVHFLNCRISIAFTFELVDAQIPIAGISPVLSQRVANRVLGFAGPLQVKPDAEWGIVGIGDVGCEVSRNLTSSGATVGVADIRTPRARMLTELNVRRQSLDLLLSGSDAVSIHIYPGPTACPLISEREINLMRPGAVLVNTSDPSVVNDNDVLKALSNGLLAGYATDCPSDEINGADGSLISSGRLLVTTNPLTNQIGAAQQIAKHVYSNVQSFRAGTEITGLVELIDFPSVGDPSFWSSRMSPRQ</sequence>
<dbReference type="PANTHER" id="PTHR43761">
    <property type="entry name" value="D-ISOMER SPECIFIC 2-HYDROXYACID DEHYDROGENASE FAMILY PROTEIN (AFU_ORTHOLOGUE AFUA_1G13630)"/>
    <property type="match status" value="1"/>
</dbReference>
<reference evidence="5" key="1">
    <citation type="submission" date="2018-05" db="EMBL/GenBank/DDBJ databases">
        <authorList>
            <person name="Lanie J.A."/>
            <person name="Ng W.-L."/>
            <person name="Kazmierczak K.M."/>
            <person name="Andrzejewski T.M."/>
            <person name="Davidsen T.M."/>
            <person name="Wayne K.J."/>
            <person name="Tettelin H."/>
            <person name="Glass J.I."/>
            <person name="Rusch D."/>
            <person name="Podicherti R."/>
            <person name="Tsui H.-C.T."/>
            <person name="Winkler M.E."/>
        </authorList>
    </citation>
    <scope>NUCLEOTIDE SEQUENCE</scope>
</reference>
<dbReference type="GO" id="GO:0016491">
    <property type="term" value="F:oxidoreductase activity"/>
    <property type="evidence" value="ECO:0007669"/>
    <property type="project" value="UniProtKB-KW"/>
</dbReference>
<evidence type="ECO:0000313" key="5">
    <source>
        <dbReference type="EMBL" id="SVB46442.1"/>
    </source>
</evidence>
<dbReference type="AlphaFoldDB" id="A0A382E7Y1"/>
<dbReference type="Pfam" id="PF02826">
    <property type="entry name" value="2-Hacid_dh_C"/>
    <property type="match status" value="1"/>
</dbReference>
<gene>
    <name evidence="5" type="ORF">METZ01_LOCUS199296</name>
</gene>
<keyword evidence="2" id="KW-0560">Oxidoreductase</keyword>
<evidence type="ECO:0000259" key="4">
    <source>
        <dbReference type="Pfam" id="PF02826"/>
    </source>
</evidence>
<dbReference type="InterPro" id="IPR006140">
    <property type="entry name" value="D-isomer_DH_NAD-bd"/>
</dbReference>
<dbReference type="InterPro" id="IPR050418">
    <property type="entry name" value="D-iso_2-hydroxyacid_DH_PdxB"/>
</dbReference>
<dbReference type="Gene3D" id="3.40.50.720">
    <property type="entry name" value="NAD(P)-binding Rossmann-like Domain"/>
    <property type="match status" value="2"/>
</dbReference>
<name>A0A382E7Y1_9ZZZZ</name>
<feature type="domain" description="D-isomer specific 2-hydroxyacid dehydrogenase NAD-binding" evidence="4">
    <location>
        <begin position="163"/>
        <end position="300"/>
    </location>
</feature>
<dbReference type="GO" id="GO:0051287">
    <property type="term" value="F:NAD binding"/>
    <property type="evidence" value="ECO:0007669"/>
    <property type="project" value="InterPro"/>
</dbReference>
<dbReference type="EMBL" id="UINC01043021">
    <property type="protein sequence ID" value="SVB46442.1"/>
    <property type="molecule type" value="Genomic_DNA"/>
</dbReference>
<evidence type="ECO:0000256" key="1">
    <source>
        <dbReference type="ARBA" id="ARBA00005854"/>
    </source>
</evidence>
<evidence type="ECO:0000256" key="3">
    <source>
        <dbReference type="ARBA" id="ARBA00023027"/>
    </source>
</evidence>
<protein>
    <recommendedName>
        <fullName evidence="4">D-isomer specific 2-hydroxyacid dehydrogenase NAD-binding domain-containing protein</fullName>
    </recommendedName>
</protein>
<evidence type="ECO:0000256" key="2">
    <source>
        <dbReference type="ARBA" id="ARBA00023002"/>
    </source>
</evidence>
<dbReference type="InterPro" id="IPR036291">
    <property type="entry name" value="NAD(P)-bd_dom_sf"/>
</dbReference>
<accession>A0A382E7Y1</accession>
<organism evidence="5">
    <name type="scientific">marine metagenome</name>
    <dbReference type="NCBI Taxonomy" id="408172"/>
    <lineage>
        <taxon>unclassified sequences</taxon>
        <taxon>metagenomes</taxon>
        <taxon>ecological metagenomes</taxon>
    </lineage>
</organism>
<dbReference type="PANTHER" id="PTHR43761:SF1">
    <property type="entry name" value="D-ISOMER SPECIFIC 2-HYDROXYACID DEHYDROGENASE CATALYTIC DOMAIN-CONTAINING PROTEIN-RELATED"/>
    <property type="match status" value="1"/>
</dbReference>
<keyword evidence="3" id="KW-0520">NAD</keyword>